<feature type="compositionally biased region" description="Basic and acidic residues" evidence="1">
    <location>
        <begin position="54"/>
        <end position="65"/>
    </location>
</feature>
<proteinExistence type="predicted"/>
<evidence type="ECO:0008006" key="4">
    <source>
        <dbReference type="Google" id="ProtNLM"/>
    </source>
</evidence>
<keyword evidence="3" id="KW-1185">Reference proteome</keyword>
<reference evidence="2 3" key="1">
    <citation type="submission" date="2023-08" db="EMBL/GenBank/DDBJ databases">
        <title>Black Yeasts Isolated from many extreme environments.</title>
        <authorList>
            <person name="Coleine C."/>
            <person name="Stajich J.E."/>
            <person name="Selbmann L."/>
        </authorList>
    </citation>
    <scope>NUCLEOTIDE SEQUENCE [LARGE SCALE GENOMIC DNA]</scope>
    <source>
        <strain evidence="2 3">CCFEE 5386</strain>
    </source>
</reference>
<feature type="compositionally biased region" description="Low complexity" evidence="1">
    <location>
        <begin position="1"/>
        <end position="12"/>
    </location>
</feature>
<feature type="region of interest" description="Disordered" evidence="1">
    <location>
        <begin position="1"/>
        <end position="154"/>
    </location>
</feature>
<dbReference type="EMBL" id="JAVRRR010000136">
    <property type="protein sequence ID" value="KAK5145636.1"/>
    <property type="molecule type" value="Genomic_DNA"/>
</dbReference>
<dbReference type="Proteomes" id="UP001308179">
    <property type="component" value="Unassembled WGS sequence"/>
</dbReference>
<organism evidence="2 3">
    <name type="scientific">Rachicladosporium monterosium</name>
    <dbReference type="NCBI Taxonomy" id="1507873"/>
    <lineage>
        <taxon>Eukaryota</taxon>
        <taxon>Fungi</taxon>
        <taxon>Dikarya</taxon>
        <taxon>Ascomycota</taxon>
        <taxon>Pezizomycotina</taxon>
        <taxon>Dothideomycetes</taxon>
        <taxon>Dothideomycetidae</taxon>
        <taxon>Cladosporiales</taxon>
        <taxon>Cladosporiaceae</taxon>
        <taxon>Rachicladosporium</taxon>
    </lineage>
</organism>
<evidence type="ECO:0000313" key="3">
    <source>
        <dbReference type="Proteomes" id="UP001308179"/>
    </source>
</evidence>
<feature type="compositionally biased region" description="Polar residues" evidence="1">
    <location>
        <begin position="104"/>
        <end position="113"/>
    </location>
</feature>
<gene>
    <name evidence="2" type="ORF">LTR32_002639</name>
</gene>
<comment type="caution">
    <text evidence="2">The sequence shown here is derived from an EMBL/GenBank/DDBJ whole genome shotgun (WGS) entry which is preliminary data.</text>
</comment>
<name>A0ABR0L9R3_9PEZI</name>
<evidence type="ECO:0000313" key="2">
    <source>
        <dbReference type="EMBL" id="KAK5145636.1"/>
    </source>
</evidence>
<evidence type="ECO:0000256" key="1">
    <source>
        <dbReference type="SAM" id="MobiDB-lite"/>
    </source>
</evidence>
<protein>
    <recommendedName>
        <fullName evidence="4">V-SNARE coiled-coil homology domain-containing protein</fullName>
    </recommendedName>
</protein>
<sequence length="154" mass="16544">MGSSRSSSAVSVQPLRHVTCDYPPPAIQRNYSRNVKNLEQMAEDMSQGGSDIGEEIRRMNEEQKQRSRQSSIQSSHHGDINVSRGAAGGTLGRIRTDSTKSRGRASSNNTPDVTSAARRGGYSPNRATPSSRLVTATSPSQDFGHGIVSVRTDG</sequence>
<accession>A0ABR0L9R3</accession>
<feature type="compositionally biased region" description="Polar residues" evidence="1">
    <location>
        <begin position="125"/>
        <end position="141"/>
    </location>
</feature>